<reference evidence="1 2" key="1">
    <citation type="submission" date="2011-05" db="EMBL/GenBank/DDBJ databases">
        <authorList>
            <person name="Muzny D."/>
            <person name="Qin X."/>
            <person name="Deng J."/>
            <person name="Jiang H."/>
            <person name="Liu Y."/>
            <person name="Qu J."/>
            <person name="Song X.-Z."/>
            <person name="Zhang L."/>
            <person name="Thornton R."/>
            <person name="Coyle M."/>
            <person name="Francisco L."/>
            <person name="Jackson L."/>
            <person name="Javaid M."/>
            <person name="Korchina V."/>
            <person name="Kovar C."/>
            <person name="Mata R."/>
            <person name="Mathew T."/>
            <person name="Ngo R."/>
            <person name="Nguyen L."/>
            <person name="Nguyen N."/>
            <person name="Okwuonu G."/>
            <person name="Ongeri F."/>
            <person name="Pham C."/>
            <person name="Simmons D."/>
            <person name="Wilczek-Boney K."/>
            <person name="Hale W."/>
            <person name="Jakkamsetti A."/>
            <person name="Pham P."/>
            <person name="Ruth R."/>
            <person name="San Lucas F."/>
            <person name="Warren J."/>
            <person name="Zhang J."/>
            <person name="Zhao Z."/>
            <person name="Zhou C."/>
            <person name="Zhu D."/>
            <person name="Lee S."/>
            <person name="Bess C."/>
            <person name="Blankenburg K."/>
            <person name="Forbes L."/>
            <person name="Fu Q."/>
            <person name="Gubbala S."/>
            <person name="Hirani K."/>
            <person name="Jayaseelan J.C."/>
            <person name="Lara F."/>
            <person name="Munidasa M."/>
            <person name="Palculict T."/>
            <person name="Patil S."/>
            <person name="Pu L.-L."/>
            <person name="Saada N."/>
            <person name="Tang L."/>
            <person name="Weissenberger G."/>
            <person name="Zhu Y."/>
            <person name="Hemphill L."/>
            <person name="Shang Y."/>
            <person name="Youmans B."/>
            <person name="Ayvaz T."/>
            <person name="Ross M."/>
            <person name="Santibanez J."/>
            <person name="Aqrawi P."/>
            <person name="Gross S."/>
            <person name="Joshi V."/>
            <person name="Fowler G."/>
            <person name="Nazareth L."/>
            <person name="Reid J."/>
            <person name="Worley K."/>
            <person name="Petrosino J."/>
            <person name="Highlander S."/>
            <person name="Gibbs R."/>
        </authorList>
    </citation>
    <scope>NUCLEOTIDE SEQUENCE [LARGE SCALE GENOMIC DNA]</scope>
    <source>
        <strain evidence="1 2">ATCC 33926</strain>
    </source>
</reference>
<accession>A0AA36XKF1</accession>
<dbReference type="AlphaFoldDB" id="A0AA36XKF1"/>
<dbReference type="EMBL" id="AFQE01000124">
    <property type="protein sequence ID" value="EGQ75231.1"/>
    <property type="molecule type" value="Genomic_DNA"/>
</dbReference>
<gene>
    <name evidence="1" type="ORF">HMPREF9418_2502</name>
</gene>
<sequence>MRRKRKVASTGGLVMLRSRTRVSDDLIPAISVRSTHIHAE</sequence>
<comment type="caution">
    <text evidence="1">The sequence shown here is derived from an EMBL/GenBank/DDBJ whole genome shotgun (WGS) entry which is preliminary data.</text>
</comment>
<dbReference type="Proteomes" id="UP000004982">
    <property type="component" value="Unassembled WGS sequence"/>
</dbReference>
<organism evidence="1 2">
    <name type="scientific">Neisseria macacae ATCC 33926</name>
    <dbReference type="NCBI Taxonomy" id="997348"/>
    <lineage>
        <taxon>Bacteria</taxon>
        <taxon>Pseudomonadati</taxon>
        <taxon>Pseudomonadota</taxon>
        <taxon>Betaproteobacteria</taxon>
        <taxon>Neisseriales</taxon>
        <taxon>Neisseriaceae</taxon>
        <taxon>Neisseria</taxon>
    </lineage>
</organism>
<name>A0AA36XKF1_9NEIS</name>
<evidence type="ECO:0000313" key="1">
    <source>
        <dbReference type="EMBL" id="EGQ75231.1"/>
    </source>
</evidence>
<evidence type="ECO:0000313" key="2">
    <source>
        <dbReference type="Proteomes" id="UP000004982"/>
    </source>
</evidence>
<protein>
    <submittedName>
        <fullName evidence="1">Uncharacterized protein</fullName>
    </submittedName>
</protein>
<proteinExistence type="predicted"/>